<protein>
    <submittedName>
        <fullName evidence="5">Uncharacterized protein</fullName>
    </submittedName>
</protein>
<evidence type="ECO:0000256" key="4">
    <source>
        <dbReference type="SAM" id="MobiDB-lite"/>
    </source>
</evidence>
<dbReference type="PANTHER" id="PTHR23083:SF464">
    <property type="entry name" value="TETRATRICOPEPTIDE REPEAT DOMAIN 7, ISOFORM A"/>
    <property type="match status" value="1"/>
</dbReference>
<dbReference type="PANTHER" id="PTHR23083">
    <property type="entry name" value="TETRATRICOPEPTIDE REPEAT PROTEIN, TPR"/>
    <property type="match status" value="1"/>
</dbReference>
<evidence type="ECO:0000313" key="6">
    <source>
        <dbReference type="Proteomes" id="UP000473826"/>
    </source>
</evidence>
<dbReference type="SUPFAM" id="SSF48452">
    <property type="entry name" value="TPR-like"/>
    <property type="match status" value="1"/>
</dbReference>
<feature type="region of interest" description="Disordered" evidence="4">
    <location>
        <begin position="638"/>
        <end position="671"/>
    </location>
</feature>
<organism evidence="5 6">
    <name type="scientific">Vanrija humicola</name>
    <name type="common">Yeast</name>
    <name type="synonym">Cryptococcus humicola</name>
    <dbReference type="NCBI Taxonomy" id="5417"/>
    <lineage>
        <taxon>Eukaryota</taxon>
        <taxon>Fungi</taxon>
        <taxon>Dikarya</taxon>
        <taxon>Basidiomycota</taxon>
        <taxon>Agaricomycotina</taxon>
        <taxon>Tremellomycetes</taxon>
        <taxon>Trichosporonales</taxon>
        <taxon>Trichosporonaceae</taxon>
        <taxon>Vanrija</taxon>
    </lineage>
</organism>
<dbReference type="InterPro" id="IPR019734">
    <property type="entry name" value="TPR_rpt"/>
</dbReference>
<feature type="region of interest" description="Disordered" evidence="4">
    <location>
        <begin position="454"/>
        <end position="478"/>
    </location>
</feature>
<comment type="similarity">
    <text evidence="2">Belongs to the YPP1 family.</text>
</comment>
<evidence type="ECO:0000313" key="5">
    <source>
        <dbReference type="EMBL" id="TXT05012.1"/>
    </source>
</evidence>
<gene>
    <name evidence="5" type="ORF">VHUM_03832</name>
</gene>
<evidence type="ECO:0000256" key="1">
    <source>
        <dbReference type="ARBA" id="ARBA00002550"/>
    </source>
</evidence>
<keyword evidence="6" id="KW-1185">Reference proteome</keyword>
<dbReference type="AlphaFoldDB" id="A0A7D8UY10"/>
<accession>A0A7D8UY10</accession>
<comment type="function">
    <text evidence="1">Involved in endocytosis.</text>
</comment>
<reference evidence="5 6" key="1">
    <citation type="journal article" date="2019" name="PLoS Genet.">
        <title>Convergent evolution of linked mating-type loci in basidiomycete fungi.</title>
        <authorList>
            <person name="Sun S."/>
            <person name="Coelho M.A."/>
            <person name="Heitman J."/>
            <person name="Nowrousian M."/>
        </authorList>
    </citation>
    <scope>NUCLEOTIDE SEQUENCE [LARGE SCALE GENOMIC DNA]</scope>
    <source>
        <strain evidence="5 6">CBS 4282</strain>
    </source>
</reference>
<dbReference type="InterPro" id="IPR051722">
    <property type="entry name" value="Endocytosis_PI4K-reg_protein"/>
</dbReference>
<dbReference type="EMBL" id="QKWK01000012">
    <property type="protein sequence ID" value="TXT05012.1"/>
    <property type="molecule type" value="Genomic_DNA"/>
</dbReference>
<proteinExistence type="inferred from homology"/>
<name>A0A7D8UY10_VANHU</name>
<dbReference type="OrthoDB" id="29013at2759"/>
<dbReference type="PROSITE" id="PS50005">
    <property type="entry name" value="TPR"/>
    <property type="match status" value="1"/>
</dbReference>
<dbReference type="InterPro" id="IPR011990">
    <property type="entry name" value="TPR-like_helical_dom_sf"/>
</dbReference>
<feature type="repeat" description="TPR" evidence="3">
    <location>
        <begin position="572"/>
        <end position="605"/>
    </location>
</feature>
<sequence length="876" mass="93666">MSAQPSPKATHYRASLGAALVRGAWTDANPGTEPNGSLLSWPELIRKWAKHTGGKPPITSHASAAAAAPASAGQRRAAAYDGEDGTSAGAWAVDASWGRALESSKGDELRESLRVLQSATLSRDEAISSALAIAYQHHALGEFDLALAAYEAFDWSSDPTIGVVPGDAAITERIRARTLQGMAYELGSRPDSASALTAYLEAAALIDKLSASPLAYPSYLVAPNTTRSSPAPFESQREVLRHVSTALARATVISGRGTDWASTLRILRTYNALAASWPPSFRVNQRHRMLSLYLSALQSSYPATGTPPVDRYLLNGGAPSRQPRATWRAEVAEALAAGQKSLAESTSFPLAGQVNYPVVAFVNQAAAFATISPPLTREVINTLWWATTVTFHSQAVLRHLTRLQVAAGDIADARRTFELYVSLVLKARQAKYPESALELSLNPDDAAAEEISKNGLERDSDAEPAEPAEPEDPHHGDFDSDSDFVSALLVGSRLLLVDLDKASEAWRYISLAGDVVRLSEVPPHLTAKVEEAKGIIRITMATNVATRQERPLFQVQALSHLRAAVALDPSSASAYFHLAYGHAIAREIAPATEAIRTSLELDPHNVRSWHLLTLLLTAANNWKGAEKAGETGVALWESDDTTDELESDPEANSARPLLLSSGENSAVPPTRAARVDKAQRLEAVIQLRMTLNVIAEKLYGPDVALERQTQLFSFFSQRSEAERSGNTTRKRSDTFSTRVTGRLASGRASDSSVVGNDLGGSYVFTPIADVHVSPPSPAPTSTQDASTVSGAASTAGTITGPPTSTTSSGGAPRKQSDYSDLSVDDGNRRLGPRRAMLSHRRSLLNKHLHVPSVVRSGSGRSDDRSETLRAASTPSE</sequence>
<evidence type="ECO:0000256" key="2">
    <source>
        <dbReference type="ARBA" id="ARBA00038251"/>
    </source>
</evidence>
<feature type="compositionally biased region" description="Low complexity" evidence="4">
    <location>
        <begin position="785"/>
        <end position="812"/>
    </location>
</feature>
<keyword evidence="3" id="KW-0802">TPR repeat</keyword>
<feature type="compositionally biased region" description="Acidic residues" evidence="4">
    <location>
        <begin position="638"/>
        <end position="649"/>
    </location>
</feature>
<feature type="region of interest" description="Disordered" evidence="4">
    <location>
        <begin position="773"/>
        <end position="876"/>
    </location>
</feature>
<dbReference type="Gene3D" id="1.25.40.10">
    <property type="entry name" value="Tetratricopeptide repeat domain"/>
    <property type="match status" value="1"/>
</dbReference>
<dbReference type="Proteomes" id="UP000473826">
    <property type="component" value="Unassembled WGS sequence"/>
</dbReference>
<comment type="caution">
    <text evidence="5">The sequence shown here is derived from an EMBL/GenBank/DDBJ whole genome shotgun (WGS) entry which is preliminary data.</text>
</comment>
<feature type="region of interest" description="Disordered" evidence="4">
    <location>
        <begin position="717"/>
        <end position="751"/>
    </location>
</feature>
<evidence type="ECO:0000256" key="3">
    <source>
        <dbReference type="PROSITE-ProRule" id="PRU00339"/>
    </source>
</evidence>
<feature type="compositionally biased region" description="Basic residues" evidence="4">
    <location>
        <begin position="830"/>
        <end position="849"/>
    </location>
</feature>